<feature type="region of interest" description="Disordered" evidence="1">
    <location>
        <begin position="2228"/>
        <end position="2293"/>
    </location>
</feature>
<feature type="region of interest" description="Disordered" evidence="1">
    <location>
        <begin position="1693"/>
        <end position="1721"/>
    </location>
</feature>
<feature type="region of interest" description="Disordered" evidence="1">
    <location>
        <begin position="1974"/>
        <end position="2005"/>
    </location>
</feature>
<dbReference type="GO" id="GO:0016255">
    <property type="term" value="P:attachment of GPI anchor to protein"/>
    <property type="evidence" value="ECO:0007669"/>
    <property type="project" value="InterPro"/>
</dbReference>
<dbReference type="EMBL" id="CAJNNW010009445">
    <property type="protein sequence ID" value="CAE8650956.1"/>
    <property type="molecule type" value="Genomic_DNA"/>
</dbReference>
<name>A0A813IL13_POLGL</name>
<dbReference type="PANTHER" id="PTHR12959:SF11">
    <property type="entry name" value="GPI TRANSAMIDASE COMPONENT PIG-T"/>
    <property type="match status" value="1"/>
</dbReference>
<organism evidence="5 6">
    <name type="scientific">Polarella glacialis</name>
    <name type="common">Dinoflagellate</name>
    <dbReference type="NCBI Taxonomy" id="89957"/>
    <lineage>
        <taxon>Eukaryota</taxon>
        <taxon>Sar</taxon>
        <taxon>Alveolata</taxon>
        <taxon>Dinophyceae</taxon>
        <taxon>Suessiales</taxon>
        <taxon>Suessiaceae</taxon>
        <taxon>Polarella</taxon>
    </lineage>
</organism>
<keyword evidence="2" id="KW-1133">Transmembrane helix</keyword>
<evidence type="ECO:0000256" key="2">
    <source>
        <dbReference type="SAM" id="Phobius"/>
    </source>
</evidence>
<keyword evidence="3" id="KW-0732">Signal</keyword>
<feature type="compositionally biased region" description="Basic and acidic residues" evidence="1">
    <location>
        <begin position="1629"/>
        <end position="1645"/>
    </location>
</feature>
<feature type="transmembrane region" description="Helical" evidence="2">
    <location>
        <begin position="626"/>
        <end position="644"/>
    </location>
</feature>
<proteinExistence type="predicted"/>
<feature type="transmembrane region" description="Helical" evidence="2">
    <location>
        <begin position="583"/>
        <end position="605"/>
    </location>
</feature>
<dbReference type="SUPFAM" id="SSF82153">
    <property type="entry name" value="FAS1 domain"/>
    <property type="match status" value="1"/>
</dbReference>
<feature type="region of interest" description="Disordered" evidence="1">
    <location>
        <begin position="1617"/>
        <end position="1669"/>
    </location>
</feature>
<feature type="compositionally biased region" description="Basic and acidic residues" evidence="1">
    <location>
        <begin position="2228"/>
        <end position="2245"/>
    </location>
</feature>
<feature type="compositionally biased region" description="Low complexity" evidence="1">
    <location>
        <begin position="1799"/>
        <end position="1815"/>
    </location>
</feature>
<feature type="compositionally biased region" description="Polar residues" evidence="1">
    <location>
        <begin position="1496"/>
        <end position="1520"/>
    </location>
</feature>
<dbReference type="PANTHER" id="PTHR12959">
    <property type="entry name" value="GPI TRANSAMIDASE COMPONENT PIG-T-RELATED"/>
    <property type="match status" value="1"/>
</dbReference>
<dbReference type="Pfam" id="PF04113">
    <property type="entry name" value="Gpi16"/>
    <property type="match status" value="2"/>
</dbReference>
<sequence>MSMTTCRHSGALRWLAVFFAAQITPWVAAEHPDLDRFDEALHLRPLPPVVGSPQLVLARFEFNVRAPLTAGFRADQFDLFPKSLGKILNAHRSIDAFEVTLTQGRWKSDEWGDAPREFRPPGAVLVTAMNSRNASLEQEDPDSADTAFRFLVQTLAGSLCASLGGMDPSLSPEAAAALREQGSTPKSMATSVGARPLGLAPEWLSDSGQQLRLASLPYEPVCTENLTPWLKLLPCGRNRGLAALLAPLAVAESPLTSLSVAVAVHESESTVELRASLELVLPIESGGGYVSAQATWLEDMAFFGPEIGGSCPAASSSEMLLWSGSAHDQAWLQQPGARIVAAGEGGEVLILPTSTIATLADPAQLLAVRSDGSVGPVASSTQGGRLSVMRDMLSREGLSERMHGRYLLRLTSNGQGRRIRFMEQLPFFLKPLWSSFRAVFREASDSEKVEELTGLEAMRRLGLQLTSSDGLRAPTEFFLSLDLPAGRSVSISIDVMKSFIHMREFSFSCEKGFDVASAAWLEADLARSGASPLALTSLGADFVASLRPTGPLGEVEIPQGAWRLRFTEGLIVMMPMPDFSMPFNVIALTATAVTFFFGGVFRISASGRLRHWSSASSIKEASRSKLIFFVKLFVFVMGGVFQATKLEQFVQLRDAIPEAETAGPDPRLAGYSRWTPWKHQLLPPTLGAPTASSREQQLWLFNPRLEASSCWSTAPPAAFRGSALASVATGVLPPSAVADASAPSSVNLVGLTAVGATLAAAASTSRRGQKVVEKSGRTAVVARRAETIAATAIANGNFTILVKALQKAGLVATVSGKSPYTVFAPIDAAFADLLKELGLPEGDHGAERPGLDRVGSHPECSCLAQQVAGFSARPSRSSTPRTGSGWPHLSVDENSASLCRGQPSVEASDSQGVAALCRALPSQALRCLQPSSLAPWWVEATILDGLINMLQRTTPTTSNITFDNNANMTSTTTTATQALFVASTPFAASGERLLKVDPLDLAGKALFFQKEELSFSAFAKRRARAQFPGFDLGAMRLVSDARKSHLAPLWLSKNGLPGEEEINFKGTLDTACATAYALKALGPMSMPGWTLLCLSSAAAEIAILKPAHPAFTAACRWLCSSPAAAAQLMRDCLAIAGNNNNHQLPAMERRQPPARFATCPVLSSTCSSIFKTEEAAPVASIVMSSSGAKDSCNNNNNKHKEEGQAEAEDADPPTSERPVQLRSPAPGACESGEERGRQLCPELSEEEPKLCPETAPTTTTTITTATTTATTTARPSSARPEEADILSGERHRQNATVRPRSDAHQPQHKKQKASDQKDEHLSQQHPQEQQEKHQHHQHHQQLELPVLQRQVSEPGLQLTRRQQEVALEKKTRSLRMMEETLRQLPKSRDRSLGLEKIRRLWAFTTAKAAEPGSAAAVAACGAWSPLLEEVYLIIGRLNDAQASWLGLSGSVEVGQAAGAARAAGEAALVQPSGAASSAASAGVPGEHGREDGAAARQSSKRQMLQASTVPASHCDISSDSSEGEAEILSRLELRRRPVSASGAAFAKRQRLVPTPKAAPTLGAMIDVEVLDSPAAQARRGALQRAQRAARLPAQVDVAIRRRPCPLLSAPFGPPVGRFRHGLSLNGPTLRDRSRSTSRGRSRELLRPVATPTASRGSGSSSSKGVSGSLGTGALAAPCSPLWSSRPFGASSFTSPAQIRSPWTVSPASSSGQNTPHSNSTVPLFFSPEASSDDILAMAAAAATRRSPSAVSAVNVCASPPPSKEVLSKVFCGGFLVRDRTWAKTEIPDKFKKMVKNPWASTTTDSASSSAALKTSNAPWKARRQPPGAAVPDGSATTATPLQRSEVHTPPPVAGGMRLILGRAEAAETPPPLPPPRPTLAPPSSKLPGDESDDDVPLSLLAASAVKKSADMVKAADPSTWSLWLTEPLQKVVTKVKNTFIHFHFASDEVEGVLRRSSSSPAILKTSWMEEPTCQSAEEWPVTEDEREWTDDEARTDASVEASTEASADTSPLKSCWLDEKLLAHRLGKCKPCGYLYFKVDGCRQGDDCAFCHFCSLDDVKDRKRSGKKQARAIKRAAGYMAPFQSRSDRSRFSRLSIPTWQCPGAIPSNGWRRPPTCFMTAVSADRVRLGTWEGYTASPGLLRSRVVLFSPPSALSAQGESGWIFQDTLRLMRAEGAAVLWQAELTEALAVAEQTLLLALQDAQRLSAKDLREAEVRLHALVAHVVSKREEAEKGKDKEAGELIHRAIPSDSPDALDEWYEDPWASTGDASSPSRSKAEGRGSPTRSPGPKRVETFCLEQLDDTRTEVAENTGHPGRSEQVARLEDFADTRHDLDDRHSDPQWQYGRCVALKLVVHSPKGCSAYEQLLVVLLTVFQLSEQERRKAFALRREEAGLQWWPF</sequence>
<evidence type="ECO:0000256" key="3">
    <source>
        <dbReference type="SAM" id="SignalP"/>
    </source>
</evidence>
<dbReference type="PROSITE" id="PS50213">
    <property type="entry name" value="FAS1"/>
    <property type="match status" value="1"/>
</dbReference>
<evidence type="ECO:0000313" key="6">
    <source>
        <dbReference type="Proteomes" id="UP000626109"/>
    </source>
</evidence>
<protein>
    <recommendedName>
        <fullName evidence="4">FAS1 domain-containing protein</fullName>
    </recommendedName>
</protein>
<feature type="region of interest" description="Disordered" evidence="1">
    <location>
        <begin position="1476"/>
        <end position="1520"/>
    </location>
</feature>
<dbReference type="InterPro" id="IPR036378">
    <property type="entry name" value="FAS1_dom_sf"/>
</dbReference>
<feature type="region of interest" description="Disordered" evidence="1">
    <location>
        <begin position="1799"/>
        <end position="1854"/>
    </location>
</feature>
<accession>A0A813IL13</accession>
<feature type="compositionally biased region" description="Pro residues" evidence="1">
    <location>
        <begin position="1868"/>
        <end position="1880"/>
    </location>
</feature>
<feature type="domain" description="FAS1" evidence="4">
    <location>
        <begin position="785"/>
        <end position="833"/>
    </location>
</feature>
<dbReference type="InterPro" id="IPR000782">
    <property type="entry name" value="FAS1_domain"/>
</dbReference>
<dbReference type="GO" id="GO:0042765">
    <property type="term" value="C:GPI-anchor transamidase complex"/>
    <property type="evidence" value="ECO:0007669"/>
    <property type="project" value="InterPro"/>
</dbReference>
<comment type="caution">
    <text evidence="5">The sequence shown here is derived from an EMBL/GenBank/DDBJ whole genome shotgun (WGS) entry which is preliminary data.</text>
</comment>
<dbReference type="Gene3D" id="2.30.180.10">
    <property type="entry name" value="FAS1 domain"/>
    <property type="match status" value="1"/>
</dbReference>
<feature type="compositionally biased region" description="Basic and acidic residues" evidence="1">
    <location>
        <begin position="1279"/>
        <end position="1292"/>
    </location>
</feature>
<reference evidence="5" key="1">
    <citation type="submission" date="2021-02" db="EMBL/GenBank/DDBJ databases">
        <authorList>
            <person name="Dougan E. K."/>
            <person name="Rhodes N."/>
            <person name="Thang M."/>
            <person name="Chan C."/>
        </authorList>
    </citation>
    <scope>NUCLEOTIDE SEQUENCE</scope>
</reference>
<feature type="signal peptide" evidence="3">
    <location>
        <begin position="1"/>
        <end position="29"/>
    </location>
</feature>
<feature type="compositionally biased region" description="Basic and acidic residues" evidence="1">
    <location>
        <begin position="1312"/>
        <end position="1332"/>
    </location>
</feature>
<feature type="compositionally biased region" description="Low complexity" evidence="1">
    <location>
        <begin position="1654"/>
        <end position="1669"/>
    </location>
</feature>
<dbReference type="Pfam" id="PF02469">
    <property type="entry name" value="Fasciclin"/>
    <property type="match status" value="1"/>
</dbReference>
<feature type="region of interest" description="Disordered" evidence="1">
    <location>
        <begin position="1186"/>
        <end position="1342"/>
    </location>
</feature>
<keyword evidence="2" id="KW-0812">Transmembrane</keyword>
<feature type="region of interest" description="Disordered" evidence="1">
    <location>
        <begin position="1866"/>
        <end position="1893"/>
    </location>
</feature>
<evidence type="ECO:0000259" key="4">
    <source>
        <dbReference type="PROSITE" id="PS50213"/>
    </source>
</evidence>
<evidence type="ECO:0000256" key="1">
    <source>
        <dbReference type="SAM" id="MobiDB-lite"/>
    </source>
</evidence>
<feature type="chain" id="PRO_5033007266" description="FAS1 domain-containing protein" evidence="3">
    <location>
        <begin position="30"/>
        <end position="2400"/>
    </location>
</feature>
<evidence type="ECO:0000313" key="5">
    <source>
        <dbReference type="EMBL" id="CAE8650956.1"/>
    </source>
</evidence>
<feature type="compositionally biased region" description="Low complexity" evidence="1">
    <location>
        <begin position="1254"/>
        <end position="1273"/>
    </location>
</feature>
<feature type="compositionally biased region" description="Acidic residues" evidence="1">
    <location>
        <begin position="1980"/>
        <end position="1990"/>
    </location>
</feature>
<dbReference type="Proteomes" id="UP000626109">
    <property type="component" value="Unassembled WGS sequence"/>
</dbReference>
<keyword evidence="2" id="KW-0472">Membrane</keyword>
<gene>
    <name evidence="5" type="ORF">PGLA2088_LOCUS8718</name>
</gene>
<feature type="compositionally biased region" description="Polar residues" evidence="1">
    <location>
        <begin position="1186"/>
        <end position="1196"/>
    </location>
</feature>
<dbReference type="InterPro" id="IPR007245">
    <property type="entry name" value="PIG-T"/>
</dbReference>